<dbReference type="AlphaFoldDB" id="A0A1J1DYY1"/>
<evidence type="ECO:0000313" key="2">
    <source>
        <dbReference type="Proteomes" id="UP000243197"/>
    </source>
</evidence>
<evidence type="ECO:0008006" key="3">
    <source>
        <dbReference type="Google" id="ProtNLM"/>
    </source>
</evidence>
<evidence type="ECO:0000313" key="1">
    <source>
        <dbReference type="EMBL" id="BAV95130.1"/>
    </source>
</evidence>
<dbReference type="KEGG" id="ise:JBKA6_1117"/>
<proteinExistence type="predicted"/>
<dbReference type="Proteomes" id="UP000243197">
    <property type="component" value="Chromosome"/>
</dbReference>
<protein>
    <recommendedName>
        <fullName evidence="3">Lipoprotein</fullName>
    </recommendedName>
</protein>
<organism evidence="1 2">
    <name type="scientific">Ichthyobacterium seriolicida</name>
    <dbReference type="NCBI Taxonomy" id="242600"/>
    <lineage>
        <taxon>Bacteria</taxon>
        <taxon>Pseudomonadati</taxon>
        <taxon>Bacteroidota</taxon>
        <taxon>Flavobacteriia</taxon>
        <taxon>Flavobacteriales</taxon>
        <taxon>Ichthyobacteriaceae</taxon>
        <taxon>Ichthyobacterium</taxon>
    </lineage>
</organism>
<dbReference type="OrthoDB" id="9814063at2"/>
<dbReference type="RefSeq" id="WP_096686666.1">
    <property type="nucleotide sequence ID" value="NZ_AP014564.1"/>
</dbReference>
<accession>A0A1J1DYY1</accession>
<gene>
    <name evidence="1" type="ORF">JBKA6_1117</name>
</gene>
<dbReference type="EMBL" id="AP014564">
    <property type="protein sequence ID" value="BAV95130.1"/>
    <property type="molecule type" value="Genomic_DNA"/>
</dbReference>
<dbReference type="PROSITE" id="PS51257">
    <property type="entry name" value="PROKAR_LIPOPROTEIN"/>
    <property type="match status" value="1"/>
</dbReference>
<name>A0A1J1DYY1_9FLAO</name>
<reference evidence="1 2" key="1">
    <citation type="submission" date="2014-03" db="EMBL/GenBank/DDBJ databases">
        <title>complete genome sequence of Flavobacteriaceae bacterium JBKA-6.</title>
        <authorList>
            <person name="Takano T."/>
            <person name="Nakamura Y."/>
            <person name="Takuma S."/>
            <person name="Yasuike M."/>
            <person name="Matsuyama T."/>
            <person name="Sakai T."/>
            <person name="Fujiwara A."/>
            <person name="Kimoto K."/>
            <person name="Fukuda Y."/>
            <person name="Kondo H."/>
            <person name="Hirono I."/>
            <person name="Nakayasu C."/>
        </authorList>
    </citation>
    <scope>NUCLEOTIDE SEQUENCE [LARGE SCALE GENOMIC DNA]</scope>
    <source>
        <strain evidence="1 2">JBKA-6</strain>
    </source>
</reference>
<keyword evidence="2" id="KW-1185">Reference proteome</keyword>
<sequence>MKTNKIFKNILSLLTLGSIIFSCNKPSEGPKTEEEAIQNTIANIKRIVFTKAKNSTTATNPNTATPAYAALFVKKTPAVTYADLATEFPAVIQGDTVIKVTVPFDKTLNISTAATLKATITLNKKPGENVYLGDTKLADSTVPFDYEISTQLVHAELKKIGGVSQVLEIKRKDKDGKVLIKKSFKVVFIHDTPSDNAIIGQDDFKFTVADSGINAKASFRTTTIAANSIVKAHYAAANTASNSPNDGTEAKPFEFELRKGQTGKDSESDDSKYGELKTAGVGNTDYFKADALILPNGAYIEVGDTACSSSTATCNNVNPITGVKTGGTTSTTTTDLKCHSSTAGTKTEYKFTVVAQDGMTKKYYKLTINADAPTS</sequence>